<feature type="domain" description="RNA polymerase sigma-70 region 2" evidence="7">
    <location>
        <begin position="30"/>
        <end position="93"/>
    </location>
</feature>
<dbReference type="PROSITE" id="PS01063">
    <property type="entry name" value="SIGMA70_ECF"/>
    <property type="match status" value="1"/>
</dbReference>
<dbReference type="AlphaFoldDB" id="A0A398CGF3"/>
<evidence type="ECO:0000256" key="1">
    <source>
        <dbReference type="ARBA" id="ARBA00010641"/>
    </source>
</evidence>
<keyword evidence="10" id="KW-1185">Reference proteome</keyword>
<dbReference type="Gene3D" id="1.10.1740.10">
    <property type="match status" value="1"/>
</dbReference>
<dbReference type="GO" id="GO:0006950">
    <property type="term" value="P:response to stress"/>
    <property type="evidence" value="ECO:0007669"/>
    <property type="project" value="UniProtKB-ARBA"/>
</dbReference>
<evidence type="ECO:0000256" key="3">
    <source>
        <dbReference type="ARBA" id="ARBA00023082"/>
    </source>
</evidence>
<evidence type="ECO:0000313" key="10">
    <source>
        <dbReference type="Proteomes" id="UP000266340"/>
    </source>
</evidence>
<evidence type="ECO:0000256" key="2">
    <source>
        <dbReference type="ARBA" id="ARBA00023015"/>
    </source>
</evidence>
<proteinExistence type="inferred from homology"/>
<dbReference type="InterPro" id="IPR000838">
    <property type="entry name" value="RNA_pol_sigma70_ECF_CS"/>
</dbReference>
<dbReference type="RefSeq" id="WP_119149870.1">
    <property type="nucleotide sequence ID" value="NZ_JBHSOV010000020.1"/>
</dbReference>
<dbReference type="NCBIfam" id="TIGR02937">
    <property type="entry name" value="sigma70-ECF"/>
    <property type="match status" value="1"/>
</dbReference>
<dbReference type="GO" id="GO:0016987">
    <property type="term" value="F:sigma factor activity"/>
    <property type="evidence" value="ECO:0007669"/>
    <property type="project" value="UniProtKB-KW"/>
</dbReference>
<evidence type="ECO:0000313" key="9">
    <source>
        <dbReference type="EMBL" id="RIE01813.1"/>
    </source>
</evidence>
<dbReference type="InterPro" id="IPR013325">
    <property type="entry name" value="RNA_pol_sigma_r2"/>
</dbReference>
<dbReference type="InterPro" id="IPR013249">
    <property type="entry name" value="RNA_pol_sigma70_r4_t2"/>
</dbReference>
<evidence type="ECO:0000256" key="5">
    <source>
        <dbReference type="ARBA" id="ARBA00023163"/>
    </source>
</evidence>
<keyword evidence="2 6" id="KW-0805">Transcription regulation</keyword>
<name>A0A398CGF3_9BACL</name>
<accession>A0A398CGF3</accession>
<dbReference type="SUPFAM" id="SSF88946">
    <property type="entry name" value="Sigma2 domain of RNA polymerase sigma factors"/>
    <property type="match status" value="1"/>
</dbReference>
<evidence type="ECO:0000256" key="4">
    <source>
        <dbReference type="ARBA" id="ARBA00023125"/>
    </source>
</evidence>
<dbReference type="InterPro" id="IPR013324">
    <property type="entry name" value="RNA_pol_sigma_r3/r4-like"/>
</dbReference>
<reference evidence="9 10" key="1">
    <citation type="submission" date="2018-09" db="EMBL/GenBank/DDBJ databases">
        <title>Cohnella cavernae sp. nov., isolated from a karst cave.</title>
        <authorList>
            <person name="Zhu H."/>
        </authorList>
    </citation>
    <scope>NUCLEOTIDE SEQUENCE [LARGE SCALE GENOMIC DNA]</scope>
    <source>
        <strain evidence="9 10">K2E09-144</strain>
    </source>
</reference>
<dbReference type="InterPro" id="IPR007627">
    <property type="entry name" value="RNA_pol_sigma70_r2"/>
</dbReference>
<dbReference type="InterPro" id="IPR014284">
    <property type="entry name" value="RNA_pol_sigma-70_dom"/>
</dbReference>
<dbReference type="PANTHER" id="PTHR43133">
    <property type="entry name" value="RNA POLYMERASE ECF-TYPE SIGMA FACTO"/>
    <property type="match status" value="1"/>
</dbReference>
<dbReference type="GO" id="GO:0006352">
    <property type="term" value="P:DNA-templated transcription initiation"/>
    <property type="evidence" value="ECO:0007669"/>
    <property type="project" value="InterPro"/>
</dbReference>
<dbReference type="Gene3D" id="1.10.10.10">
    <property type="entry name" value="Winged helix-like DNA-binding domain superfamily/Winged helix DNA-binding domain"/>
    <property type="match status" value="1"/>
</dbReference>
<comment type="similarity">
    <text evidence="1 6">Belongs to the sigma-70 factor family. ECF subfamily.</text>
</comment>
<dbReference type="SUPFAM" id="SSF88659">
    <property type="entry name" value="Sigma3 and sigma4 domains of RNA polymerase sigma factors"/>
    <property type="match status" value="1"/>
</dbReference>
<dbReference type="Pfam" id="PF04542">
    <property type="entry name" value="Sigma70_r2"/>
    <property type="match status" value="1"/>
</dbReference>
<evidence type="ECO:0000259" key="7">
    <source>
        <dbReference type="Pfam" id="PF04542"/>
    </source>
</evidence>
<dbReference type="OrthoDB" id="2960956at2"/>
<dbReference type="Pfam" id="PF08281">
    <property type="entry name" value="Sigma70_r4_2"/>
    <property type="match status" value="1"/>
</dbReference>
<dbReference type="GO" id="GO:0003677">
    <property type="term" value="F:DNA binding"/>
    <property type="evidence" value="ECO:0007669"/>
    <property type="project" value="UniProtKB-KW"/>
</dbReference>
<dbReference type="PANTHER" id="PTHR43133:SF8">
    <property type="entry name" value="RNA POLYMERASE SIGMA FACTOR HI_1459-RELATED"/>
    <property type="match status" value="1"/>
</dbReference>
<comment type="caution">
    <text evidence="9">The sequence shown here is derived from an EMBL/GenBank/DDBJ whole genome shotgun (WGS) entry which is preliminary data.</text>
</comment>
<organism evidence="9 10">
    <name type="scientific">Cohnella faecalis</name>
    <dbReference type="NCBI Taxonomy" id="2315694"/>
    <lineage>
        <taxon>Bacteria</taxon>
        <taxon>Bacillati</taxon>
        <taxon>Bacillota</taxon>
        <taxon>Bacilli</taxon>
        <taxon>Bacillales</taxon>
        <taxon>Paenibacillaceae</taxon>
        <taxon>Cohnella</taxon>
    </lineage>
</organism>
<dbReference type="Proteomes" id="UP000266340">
    <property type="component" value="Unassembled WGS sequence"/>
</dbReference>
<evidence type="ECO:0000256" key="6">
    <source>
        <dbReference type="RuleBase" id="RU000716"/>
    </source>
</evidence>
<dbReference type="EMBL" id="QXJM01000039">
    <property type="protein sequence ID" value="RIE01813.1"/>
    <property type="molecule type" value="Genomic_DNA"/>
</dbReference>
<dbReference type="InterPro" id="IPR039425">
    <property type="entry name" value="RNA_pol_sigma-70-like"/>
</dbReference>
<evidence type="ECO:0000259" key="8">
    <source>
        <dbReference type="Pfam" id="PF08281"/>
    </source>
</evidence>
<gene>
    <name evidence="9" type="ORF">D3H35_13545</name>
</gene>
<feature type="domain" description="RNA polymerase sigma factor 70 region 4 type 2" evidence="8">
    <location>
        <begin position="133"/>
        <end position="184"/>
    </location>
</feature>
<dbReference type="InterPro" id="IPR036388">
    <property type="entry name" value="WH-like_DNA-bd_sf"/>
</dbReference>
<keyword evidence="3 6" id="KW-0731">Sigma factor</keyword>
<keyword evidence="5 6" id="KW-0804">Transcription</keyword>
<protein>
    <recommendedName>
        <fullName evidence="6">RNA polymerase sigma factor</fullName>
    </recommendedName>
</protein>
<keyword evidence="4 6" id="KW-0238">DNA-binding</keyword>
<sequence>MRGTDRTNEAIVSLVQEAQAGNDIAFGELIGLYRAKAYRWARDVVKDPYLAEDIVQDAFLRAYLRKESLLGADHFMAWLYRIVRNEALMKARRGGYYRKERPVDAGHESFLQAIGDPESEPDREAARIESENMLRRLLDGLNTRERAVMEAHLFSRLSAGEIAVRLLLTPANVYQLLSRSRQKLQKARYGLLLQDYLDAVTRAGVAGKRHIPLPFQYFGEVWDTAILGALLIMKNTHGNEYTLPRLMGMTGQAFRLTLHRDRLDASSPFAFHWGRAYSEGFANIGYQAEYRWSADRPCTPETFLETVAWVRRAIDEGSPIIGWNLRNPLFGLITGYHDQAQKFEIAGMWEHRQAAYEDFVRKELFVMRIAPGRPREEEEMFFSAIKRMGDHAFGTEEAIEGTVQGLEAYDVWIRLLREGACENFGMCFAVAYTGDARRNAVLFLQECLDSNMPLYKRPGIRLALETALRHFREVHSALWKLRALYPYPRGVQAPSGSESERQAILLLEKARLEEEEGWKALRFIAR</sequence>